<dbReference type="SUPFAM" id="SSF47203">
    <property type="entry name" value="Acyl-CoA dehydrogenase C-terminal domain-like"/>
    <property type="match status" value="1"/>
</dbReference>
<dbReference type="PIRSF" id="PIRSF016578">
    <property type="entry name" value="HsaA"/>
    <property type="match status" value="1"/>
</dbReference>
<sequence>MPSQHNANAHAHAQKPADAGFEADFAALLADIRSGVIERDRDRVLPVEQIRALQALGFGSRRLPSESGGAGDSVEQFFDKLIRLAAADSNVAHAFRGHIGFVDEVLLEPDSPRRRTWLDRVAKGDLVGNAQSERQATTQITTTLTREGDQLALTGTKYYTTGSIFSDWIQLSALVEDEFVDVIAPATHPGVLSVDDWDGFGQRLTGSGTTTFVDVPVSPDDVRPYTTDGVREVYLSAVFQLVLLAVVAGILHSALDDTTAFVRARRRTFGVSGESLPREDPLVQSVVGELSSAAWAARALVLSTARELDAVSRAQQSGGADIDSVRAVQFTAYRAQQIVLPLALKATGELFEVGGASAVSSNLGLDRHWRNVRTIASHNPAVQRRRALGDFVLNDRLPVWGTTRSDAEQPVSTGAKR</sequence>
<evidence type="ECO:0000256" key="2">
    <source>
        <dbReference type="SAM" id="Phobius"/>
    </source>
</evidence>
<protein>
    <recommendedName>
        <fullName evidence="3">Acyl-CoA dehydrogenase C-terminal domain-containing protein</fullName>
    </recommendedName>
</protein>
<dbReference type="RefSeq" id="WP_108997508.1">
    <property type="nucleotide sequence ID" value="NZ_QEEX01000001.1"/>
</dbReference>
<accession>A0A2U1T1E8</accession>
<dbReference type="InterPro" id="IPR036250">
    <property type="entry name" value="AcylCo_DH-like_C"/>
</dbReference>
<dbReference type="InterPro" id="IPR009100">
    <property type="entry name" value="AcylCoA_DH/oxidase_NM_dom_sf"/>
</dbReference>
<keyword evidence="5" id="KW-1185">Reference proteome</keyword>
<dbReference type="GO" id="GO:0050660">
    <property type="term" value="F:flavin adenine dinucleotide binding"/>
    <property type="evidence" value="ECO:0007669"/>
    <property type="project" value="InterPro"/>
</dbReference>
<dbReference type="Gene3D" id="2.40.110.10">
    <property type="entry name" value="Butyryl-CoA Dehydrogenase, subunit A, domain 2"/>
    <property type="match status" value="1"/>
</dbReference>
<feature type="domain" description="Acyl-CoA dehydrogenase C-terminal" evidence="3">
    <location>
        <begin position="243"/>
        <end position="379"/>
    </location>
</feature>
<dbReference type="GO" id="GO:0006552">
    <property type="term" value="P:L-leucine catabolic process"/>
    <property type="evidence" value="ECO:0007669"/>
    <property type="project" value="TreeGrafter"/>
</dbReference>
<dbReference type="InterPro" id="IPR046373">
    <property type="entry name" value="Acyl-CoA_Oxase/DH_mid-dom_sf"/>
</dbReference>
<keyword evidence="2" id="KW-1133">Transmembrane helix</keyword>
<feature type="transmembrane region" description="Helical" evidence="2">
    <location>
        <begin position="233"/>
        <end position="255"/>
    </location>
</feature>
<dbReference type="Gene3D" id="1.20.140.10">
    <property type="entry name" value="Butyryl-CoA Dehydrogenase, subunit A, domain 3"/>
    <property type="match status" value="1"/>
</dbReference>
<proteinExistence type="predicted"/>
<dbReference type="PANTHER" id="PTHR43884">
    <property type="entry name" value="ACYL-COA DEHYDROGENASE"/>
    <property type="match status" value="1"/>
</dbReference>
<dbReference type="AlphaFoldDB" id="A0A2U1T1E8"/>
<evidence type="ECO:0000256" key="1">
    <source>
        <dbReference type="ARBA" id="ARBA00023002"/>
    </source>
</evidence>
<dbReference type="Gene3D" id="1.10.540.10">
    <property type="entry name" value="Acyl-CoA dehydrogenase/oxidase, N-terminal domain"/>
    <property type="match status" value="1"/>
</dbReference>
<evidence type="ECO:0000259" key="3">
    <source>
        <dbReference type="Pfam" id="PF08028"/>
    </source>
</evidence>
<dbReference type="InterPro" id="IPR037069">
    <property type="entry name" value="AcylCoA_DH/ox_N_sf"/>
</dbReference>
<dbReference type="PANTHER" id="PTHR43884:SF12">
    <property type="entry name" value="ISOVALERYL-COA DEHYDROGENASE, MITOCHONDRIAL-RELATED"/>
    <property type="match status" value="1"/>
</dbReference>
<keyword evidence="1" id="KW-0560">Oxidoreductase</keyword>
<name>A0A2U1T1E8_9MICO</name>
<evidence type="ECO:0000313" key="4">
    <source>
        <dbReference type="EMBL" id="PWB97603.1"/>
    </source>
</evidence>
<keyword evidence="2" id="KW-0812">Transmembrane</keyword>
<dbReference type="EMBL" id="QEEX01000001">
    <property type="protein sequence ID" value="PWB97603.1"/>
    <property type="molecule type" value="Genomic_DNA"/>
</dbReference>
<dbReference type="Proteomes" id="UP000244978">
    <property type="component" value="Unassembled WGS sequence"/>
</dbReference>
<gene>
    <name evidence="4" type="ORF">DF220_06985</name>
</gene>
<keyword evidence="2" id="KW-0472">Membrane</keyword>
<evidence type="ECO:0000313" key="5">
    <source>
        <dbReference type="Proteomes" id="UP000244978"/>
    </source>
</evidence>
<dbReference type="SUPFAM" id="SSF56645">
    <property type="entry name" value="Acyl-CoA dehydrogenase NM domain-like"/>
    <property type="match status" value="1"/>
</dbReference>
<reference evidence="5" key="1">
    <citation type="submission" date="2018-04" db="EMBL/GenBank/DDBJ databases">
        <authorList>
            <person name="Liu S."/>
            <person name="Wang Z."/>
            <person name="Li J."/>
        </authorList>
    </citation>
    <scope>NUCLEOTIDE SEQUENCE [LARGE SCALE GENOMIC DNA]</scope>
    <source>
        <strain evidence="5">S1194</strain>
    </source>
</reference>
<dbReference type="Pfam" id="PF08028">
    <property type="entry name" value="Acyl-CoA_dh_2"/>
    <property type="match status" value="1"/>
</dbReference>
<comment type="caution">
    <text evidence="4">The sequence shown here is derived from an EMBL/GenBank/DDBJ whole genome shotgun (WGS) entry which is preliminary data.</text>
</comment>
<dbReference type="InterPro" id="IPR013107">
    <property type="entry name" value="Acyl-CoA_DH_C"/>
</dbReference>
<dbReference type="GO" id="GO:0008470">
    <property type="term" value="F:3-methylbutanoyl-CoA dehydrogenase activity"/>
    <property type="evidence" value="ECO:0007669"/>
    <property type="project" value="TreeGrafter"/>
</dbReference>
<organism evidence="4 5">
    <name type="scientific">Homoserinimonas hongtaonis</name>
    <dbReference type="NCBI Taxonomy" id="2079791"/>
    <lineage>
        <taxon>Bacteria</taxon>
        <taxon>Bacillati</taxon>
        <taxon>Actinomycetota</taxon>
        <taxon>Actinomycetes</taxon>
        <taxon>Micrococcales</taxon>
        <taxon>Microbacteriaceae</taxon>
        <taxon>Homoserinimonas</taxon>
    </lineage>
</organism>